<protein>
    <submittedName>
        <fullName evidence="1">Uncharacterized protein</fullName>
    </submittedName>
</protein>
<dbReference type="EMBL" id="LXQA010399643">
    <property type="protein sequence ID" value="MCI49335.1"/>
    <property type="molecule type" value="Genomic_DNA"/>
</dbReference>
<keyword evidence="2" id="KW-1185">Reference proteome</keyword>
<organism evidence="1 2">
    <name type="scientific">Trifolium medium</name>
    <dbReference type="NCBI Taxonomy" id="97028"/>
    <lineage>
        <taxon>Eukaryota</taxon>
        <taxon>Viridiplantae</taxon>
        <taxon>Streptophyta</taxon>
        <taxon>Embryophyta</taxon>
        <taxon>Tracheophyta</taxon>
        <taxon>Spermatophyta</taxon>
        <taxon>Magnoliopsida</taxon>
        <taxon>eudicotyledons</taxon>
        <taxon>Gunneridae</taxon>
        <taxon>Pentapetalae</taxon>
        <taxon>rosids</taxon>
        <taxon>fabids</taxon>
        <taxon>Fabales</taxon>
        <taxon>Fabaceae</taxon>
        <taxon>Papilionoideae</taxon>
        <taxon>50 kb inversion clade</taxon>
        <taxon>NPAAA clade</taxon>
        <taxon>Hologalegina</taxon>
        <taxon>IRL clade</taxon>
        <taxon>Trifolieae</taxon>
        <taxon>Trifolium</taxon>
    </lineage>
</organism>
<reference evidence="1 2" key="1">
    <citation type="journal article" date="2018" name="Front. Plant Sci.">
        <title>Red Clover (Trifolium pratense) and Zigzag Clover (T. medium) - A Picture of Genomic Similarities and Differences.</title>
        <authorList>
            <person name="Dluhosova J."/>
            <person name="Istvanek J."/>
            <person name="Nedelnik J."/>
            <person name="Repkova J."/>
        </authorList>
    </citation>
    <scope>NUCLEOTIDE SEQUENCE [LARGE SCALE GENOMIC DNA]</scope>
    <source>
        <strain evidence="2">cv. 10/8</strain>
        <tissue evidence="1">Leaf</tissue>
    </source>
</reference>
<dbReference type="AlphaFoldDB" id="A0A392SMV9"/>
<name>A0A392SMV9_9FABA</name>
<evidence type="ECO:0000313" key="2">
    <source>
        <dbReference type="Proteomes" id="UP000265520"/>
    </source>
</evidence>
<sequence length="41" mass="4663">MAPEAKLRREKQGVVLENSPEARKMVHGARKFAWGEIPVFV</sequence>
<proteinExistence type="predicted"/>
<evidence type="ECO:0000313" key="1">
    <source>
        <dbReference type="EMBL" id="MCI49335.1"/>
    </source>
</evidence>
<accession>A0A392SMV9</accession>
<dbReference type="Proteomes" id="UP000265520">
    <property type="component" value="Unassembled WGS sequence"/>
</dbReference>
<comment type="caution">
    <text evidence="1">The sequence shown here is derived from an EMBL/GenBank/DDBJ whole genome shotgun (WGS) entry which is preliminary data.</text>
</comment>